<protein>
    <submittedName>
        <fullName evidence="2">Uncharacterized protein</fullName>
    </submittedName>
</protein>
<evidence type="ECO:0000313" key="2">
    <source>
        <dbReference type="EMBL" id="CDW18273.1"/>
    </source>
</evidence>
<sequence>MGTNSSKLVLEDANDEPHSGHLSTSITDENVVAVKKITIGEIVEDNTISFGSCHNIFFKGFGHETSVSGETA</sequence>
<dbReference type="AlphaFoldDB" id="A0A0K2SWV5"/>
<accession>A0A0K2SWV5</accession>
<name>A0A0K2SWV5_LEPSM</name>
<organism evidence="2">
    <name type="scientific">Lepeophtheirus salmonis</name>
    <name type="common">Salmon louse</name>
    <name type="synonym">Caligus salmonis</name>
    <dbReference type="NCBI Taxonomy" id="72036"/>
    <lineage>
        <taxon>Eukaryota</taxon>
        <taxon>Metazoa</taxon>
        <taxon>Ecdysozoa</taxon>
        <taxon>Arthropoda</taxon>
        <taxon>Crustacea</taxon>
        <taxon>Multicrustacea</taxon>
        <taxon>Hexanauplia</taxon>
        <taxon>Copepoda</taxon>
        <taxon>Siphonostomatoida</taxon>
        <taxon>Caligidae</taxon>
        <taxon>Lepeophtheirus</taxon>
    </lineage>
</organism>
<evidence type="ECO:0000256" key="1">
    <source>
        <dbReference type="SAM" id="MobiDB-lite"/>
    </source>
</evidence>
<reference evidence="2" key="1">
    <citation type="submission" date="2014-05" db="EMBL/GenBank/DDBJ databases">
        <authorList>
            <person name="Chronopoulou M."/>
        </authorList>
    </citation>
    <scope>NUCLEOTIDE SEQUENCE</scope>
    <source>
        <tissue evidence="2">Whole organism</tissue>
    </source>
</reference>
<dbReference type="EMBL" id="HACA01000912">
    <property type="protein sequence ID" value="CDW18273.1"/>
    <property type="molecule type" value="Transcribed_RNA"/>
</dbReference>
<proteinExistence type="predicted"/>
<feature type="region of interest" description="Disordered" evidence="1">
    <location>
        <begin position="1"/>
        <end position="24"/>
    </location>
</feature>